<dbReference type="EMBL" id="JAPVER010000018">
    <property type="protein sequence ID" value="MCZ3364377.1"/>
    <property type="molecule type" value="Genomic_DNA"/>
</dbReference>
<sequence>MDNEGIVETGIEFKFPEYEDTIDERRVLEQKIKNRLGSLESILFDITFQNDSIEIQERSQIYTISNQGNNFSISDNSIKVTFKELTISRNIVEIKFLLDNVDKIIEKFHENNQRILTLGRKVL</sequence>
<accession>A0A9E5A022</accession>
<protein>
    <submittedName>
        <fullName evidence="2">Uncharacterized protein</fullName>
    </submittedName>
</protein>
<reference evidence="2" key="1">
    <citation type="submission" date="2022-12" db="EMBL/GenBank/DDBJ databases">
        <title>Reclassification of two methanogenic archaea species isolated from the Kolyma lowland permafrost.</title>
        <authorList>
            <person name="Trubitsyn V.E."/>
            <person name="Rivkina E.M."/>
            <person name="Shcherbakova V.A."/>
        </authorList>
    </citation>
    <scope>NUCLEOTIDE SEQUENCE</scope>
    <source>
        <strain evidence="1">M2</strain>
        <strain evidence="2">MK4</strain>
    </source>
</reference>
<name>A0A9E5A022_9EURY</name>
<dbReference type="RefSeq" id="WP_048081180.1">
    <property type="nucleotide sequence ID" value="NZ_JAPVER010000018.1"/>
</dbReference>
<gene>
    <name evidence="2" type="ORF">O3H35_05735</name>
    <name evidence="1" type="ORF">O3H54_00640</name>
</gene>
<dbReference type="EMBL" id="JAPVES010000030">
    <property type="protein sequence ID" value="MCZ3372127.1"/>
    <property type="molecule type" value="Genomic_DNA"/>
</dbReference>
<dbReference type="Proteomes" id="UP001068021">
    <property type="component" value="Unassembled WGS sequence"/>
</dbReference>
<organism evidence="2">
    <name type="scientific">Methanobacterium veterum</name>
    <dbReference type="NCBI Taxonomy" id="408577"/>
    <lineage>
        <taxon>Archaea</taxon>
        <taxon>Methanobacteriati</taxon>
        <taxon>Methanobacteriota</taxon>
        <taxon>Methanomada group</taxon>
        <taxon>Methanobacteria</taxon>
        <taxon>Methanobacteriales</taxon>
        <taxon>Methanobacteriaceae</taxon>
        <taxon>Methanobacterium</taxon>
    </lineage>
</organism>
<comment type="caution">
    <text evidence="2">The sequence shown here is derived from an EMBL/GenBank/DDBJ whole genome shotgun (WGS) entry which is preliminary data.</text>
</comment>
<proteinExistence type="predicted"/>
<evidence type="ECO:0000313" key="2">
    <source>
        <dbReference type="EMBL" id="MCZ3372127.1"/>
    </source>
</evidence>
<keyword evidence="3" id="KW-1185">Reference proteome</keyword>
<dbReference type="Proteomes" id="UP001074446">
    <property type="component" value="Unassembled WGS sequence"/>
</dbReference>
<dbReference type="AlphaFoldDB" id="A0A9E5A022"/>
<evidence type="ECO:0000313" key="1">
    <source>
        <dbReference type="EMBL" id="MCZ3364377.1"/>
    </source>
</evidence>
<evidence type="ECO:0000313" key="3">
    <source>
        <dbReference type="Proteomes" id="UP001068021"/>
    </source>
</evidence>